<gene>
    <name evidence="1" type="ORF">BAQU_0081</name>
</gene>
<dbReference type="PANTHER" id="PTHR36849">
    <property type="entry name" value="CYTOPLASMIC PROTEIN-RELATED"/>
    <property type="match status" value="1"/>
</dbReference>
<dbReference type="AlphaFoldDB" id="A0A261GBJ3"/>
<dbReference type="PANTHER" id="PTHR36849:SF1">
    <property type="entry name" value="CYTOPLASMIC PROTEIN"/>
    <property type="match status" value="1"/>
</dbReference>
<sequence>MEHGIRIERVYSLAPGETGYRILVDRLWPRGISKAKLALDFWAKDLAPTPELRKWFSHRADRFEEFQTRYLAQLDAYDGANNFCTMCSDVLRNHDVLLLYAAKDEHNNQAVVLQAWLRQRLHR</sequence>
<dbReference type="GO" id="GO:0008168">
    <property type="term" value="F:methyltransferase activity"/>
    <property type="evidence" value="ECO:0007669"/>
    <property type="project" value="UniProtKB-KW"/>
</dbReference>
<evidence type="ECO:0000313" key="2">
    <source>
        <dbReference type="Proteomes" id="UP000216451"/>
    </source>
</evidence>
<dbReference type="GeneID" id="98294781"/>
<dbReference type="EMBL" id="MWXA01000001">
    <property type="protein sequence ID" value="OZG68780.1"/>
    <property type="molecule type" value="Genomic_DNA"/>
</dbReference>
<accession>A0A261GBJ3</accession>
<keyword evidence="2" id="KW-1185">Reference proteome</keyword>
<organism evidence="1 2">
    <name type="scientific">Bifidobacterium aquikefiri</name>
    <dbReference type="NCBI Taxonomy" id="1653207"/>
    <lineage>
        <taxon>Bacteria</taxon>
        <taxon>Bacillati</taxon>
        <taxon>Actinomycetota</taxon>
        <taxon>Actinomycetes</taxon>
        <taxon>Bifidobacteriales</taxon>
        <taxon>Bifidobacteriaceae</taxon>
        <taxon>Bifidobacterium</taxon>
    </lineage>
</organism>
<keyword evidence="1" id="KW-0489">Methyltransferase</keyword>
<name>A0A261GBJ3_9BIFI</name>
<evidence type="ECO:0000313" key="1">
    <source>
        <dbReference type="EMBL" id="OZG68780.1"/>
    </source>
</evidence>
<proteinExistence type="predicted"/>
<protein>
    <submittedName>
        <fullName evidence="1">Uroporphyrin-III C-methyltransferase</fullName>
    </submittedName>
</protein>
<keyword evidence="1" id="KW-0808">Transferase</keyword>
<dbReference type="GO" id="GO:0032259">
    <property type="term" value="P:methylation"/>
    <property type="evidence" value="ECO:0007669"/>
    <property type="project" value="UniProtKB-KW"/>
</dbReference>
<dbReference type="RefSeq" id="WP_094692100.1">
    <property type="nucleotide sequence ID" value="NZ_JBDNSV010000008.1"/>
</dbReference>
<comment type="caution">
    <text evidence="1">The sequence shown here is derived from an EMBL/GenBank/DDBJ whole genome shotgun (WGS) entry which is preliminary data.</text>
</comment>
<dbReference type="InterPro" id="IPR052552">
    <property type="entry name" value="YeaO-like"/>
</dbReference>
<reference evidence="1 2" key="1">
    <citation type="journal article" date="2017" name="BMC Genomics">
        <title>Comparative genomic and phylogenomic analyses of the Bifidobacteriaceae family.</title>
        <authorList>
            <person name="Lugli G.A."/>
            <person name="Milani C."/>
            <person name="Turroni F."/>
            <person name="Duranti S."/>
            <person name="Mancabelli L."/>
            <person name="Mangifesta M."/>
            <person name="Ferrario C."/>
            <person name="Modesto M."/>
            <person name="Mattarelli P."/>
            <person name="Jiri K."/>
            <person name="van Sinderen D."/>
            <person name="Ventura M."/>
        </authorList>
    </citation>
    <scope>NUCLEOTIDE SEQUENCE [LARGE SCALE GENOMIC DNA]</scope>
    <source>
        <strain evidence="1 2">LMG 28769</strain>
    </source>
</reference>
<dbReference type="OrthoDB" id="9790745at2"/>
<dbReference type="Pfam" id="PF22752">
    <property type="entry name" value="DUF488-N3i"/>
    <property type="match status" value="1"/>
</dbReference>
<dbReference type="Proteomes" id="UP000216451">
    <property type="component" value="Unassembled WGS sequence"/>
</dbReference>